<feature type="domain" description="CSD" evidence="1">
    <location>
        <begin position="117"/>
        <end position="181"/>
    </location>
</feature>
<dbReference type="SMART" id="SM00357">
    <property type="entry name" value="CSP"/>
    <property type="match status" value="1"/>
</dbReference>
<dbReference type="GO" id="GO:0005829">
    <property type="term" value="C:cytosol"/>
    <property type="evidence" value="ECO:0007669"/>
    <property type="project" value="UniProtKB-ARBA"/>
</dbReference>
<dbReference type="RefSeq" id="WP_267990930.1">
    <property type="nucleotide sequence ID" value="NZ_JAPJZI010000001.1"/>
</dbReference>
<dbReference type="CDD" id="cd00552">
    <property type="entry name" value="RaiA"/>
    <property type="match status" value="1"/>
</dbReference>
<dbReference type="AlphaFoldDB" id="A0A9X3UJB3"/>
<dbReference type="SUPFAM" id="SSF50249">
    <property type="entry name" value="Nucleic acid-binding proteins"/>
    <property type="match status" value="1"/>
</dbReference>
<reference evidence="2" key="1">
    <citation type="submission" date="2022-11" db="EMBL/GenBank/DDBJ databases">
        <title>Draft genome sequence of Hoeflea poritis E7-10 and Hoeflea prorocentri PM5-8, separated from scleractinian coral Porites lutea and marine dinoflagellate.</title>
        <authorList>
            <person name="Zhang G."/>
            <person name="Wei Q."/>
            <person name="Cai L."/>
        </authorList>
    </citation>
    <scope>NUCLEOTIDE SEQUENCE</scope>
    <source>
        <strain evidence="2">PM5-8</strain>
    </source>
</reference>
<dbReference type="EMBL" id="JAPJZI010000001">
    <property type="protein sequence ID" value="MDA5399499.1"/>
    <property type="molecule type" value="Genomic_DNA"/>
</dbReference>
<proteinExistence type="predicted"/>
<dbReference type="InterPro" id="IPR012340">
    <property type="entry name" value="NA-bd_OB-fold"/>
</dbReference>
<comment type="caution">
    <text evidence="2">The sequence shown here is derived from an EMBL/GenBank/DDBJ whole genome shotgun (WGS) entry which is preliminary data.</text>
</comment>
<evidence type="ECO:0000313" key="2">
    <source>
        <dbReference type="EMBL" id="MDA5399499.1"/>
    </source>
</evidence>
<dbReference type="InterPro" id="IPR036567">
    <property type="entry name" value="RHF-like"/>
</dbReference>
<protein>
    <submittedName>
        <fullName evidence="2">HPF/RaiA family ribosome-associated protein</fullName>
    </submittedName>
</protein>
<keyword evidence="3" id="KW-1185">Reference proteome</keyword>
<accession>A0A9X3UJB3</accession>
<dbReference type="Gene3D" id="3.30.160.100">
    <property type="entry name" value="Ribosome hibernation promotion factor-like"/>
    <property type="match status" value="1"/>
</dbReference>
<dbReference type="PROSITE" id="PS51857">
    <property type="entry name" value="CSD_2"/>
    <property type="match status" value="1"/>
</dbReference>
<dbReference type="Pfam" id="PF02482">
    <property type="entry name" value="Ribosomal_S30AE"/>
    <property type="match status" value="1"/>
</dbReference>
<organism evidence="2 3">
    <name type="scientific">Hoeflea prorocentri</name>
    <dbReference type="NCBI Taxonomy" id="1922333"/>
    <lineage>
        <taxon>Bacteria</taxon>
        <taxon>Pseudomonadati</taxon>
        <taxon>Pseudomonadota</taxon>
        <taxon>Alphaproteobacteria</taxon>
        <taxon>Hyphomicrobiales</taxon>
        <taxon>Rhizobiaceae</taxon>
        <taxon>Hoeflea</taxon>
    </lineage>
</organism>
<dbReference type="InterPro" id="IPR003489">
    <property type="entry name" value="RHF/RaiA"/>
</dbReference>
<evidence type="ECO:0000313" key="3">
    <source>
        <dbReference type="Proteomes" id="UP001151234"/>
    </source>
</evidence>
<sequence length="182" mass="20380">MQVTPKIVFHGMDPSPAVEAKIMERIEKLEEFHSRIVSCRVTVSAPHRHSRKGKIFEVRIDISVPGREIIVNREPGRDHAHEDVYIALRDAFNAAMRQLEDHSDKRGGIRIKEHAPKGHGTIARLFSDEGYGFVTTPDGRELFFQRDNVTGDGWRGLDVGSEVRFTEMEGEGGPHATAVTAV</sequence>
<dbReference type="InterPro" id="IPR011129">
    <property type="entry name" value="CSD"/>
</dbReference>
<dbReference type="Gene3D" id="2.40.50.140">
    <property type="entry name" value="Nucleic acid-binding proteins"/>
    <property type="match status" value="1"/>
</dbReference>
<dbReference type="GO" id="GO:0003676">
    <property type="term" value="F:nucleic acid binding"/>
    <property type="evidence" value="ECO:0007669"/>
    <property type="project" value="InterPro"/>
</dbReference>
<dbReference type="InterPro" id="IPR002059">
    <property type="entry name" value="CSP_DNA-bd"/>
</dbReference>
<name>A0A9X3UJB3_9HYPH</name>
<dbReference type="Pfam" id="PF00313">
    <property type="entry name" value="CSD"/>
    <property type="match status" value="1"/>
</dbReference>
<dbReference type="Proteomes" id="UP001151234">
    <property type="component" value="Unassembled WGS sequence"/>
</dbReference>
<evidence type="ECO:0000259" key="1">
    <source>
        <dbReference type="PROSITE" id="PS51857"/>
    </source>
</evidence>
<dbReference type="SUPFAM" id="SSF69754">
    <property type="entry name" value="Ribosome binding protein Y (YfiA homologue)"/>
    <property type="match status" value="1"/>
</dbReference>
<gene>
    <name evidence="2" type="ORF">OQ273_13025</name>
</gene>